<keyword evidence="2 6" id="KW-0238">DNA-binding</keyword>
<keyword evidence="1" id="KW-0805">Transcription regulation</keyword>
<dbReference type="CDD" id="cd22009">
    <property type="entry name" value="HMG-box_AtHMGB9-like"/>
    <property type="match status" value="1"/>
</dbReference>
<feature type="DNA-binding region" description="HMG box" evidence="6">
    <location>
        <begin position="263"/>
        <end position="330"/>
    </location>
</feature>
<sequence>MAEVVEEKGAEKGKQLMMETPSSPVLRKEIVGNENYNPYPAPMAKYEDVIADRELFMKSLEKLHTTLGTKFMVPTIGGKELDLHRLFVEVTSRGGIEKVIRDRRWKEITAVFSFPSTATNASFVLRKYYMSLVHHYEQIYFFGAKGWNLPPAAEKSSEHAGPPETQGPIQKRRRSMSEHLPGASMQLPTNYPVVGVIDGKFDHGYLVTVMAGTQKLRGVLYHTSGYPAAHMQQNLSIANHVAVSGGRRRRRRKKLSTLDPTHPKPNRSGYNFFFAAQHARLKPLHPGKDRQISKIIGDLWSKLTESEKAVYQEKGLKDKERYRSEMVVYRERQKTGQVICNAVPIRQRPSGPEPRKPVTHSETKKEDLPLTPENESSSTGSDVERKLDNDSELDNSTEVGVHAESTNPESFTDSDGFELRRRDNAVENVDEVSGPTKDAYVKNEVV</sequence>
<accession>A0A1D1YKT2</accession>
<evidence type="ECO:0000256" key="3">
    <source>
        <dbReference type="ARBA" id="ARBA00023163"/>
    </source>
</evidence>
<evidence type="ECO:0000313" key="11">
    <source>
        <dbReference type="EMBL" id="JAT55224.1"/>
    </source>
</evidence>
<dbReference type="FunFam" id="1.10.30.10:FF:000055">
    <property type="entry name" value="High mobility group B protein 15"/>
    <property type="match status" value="1"/>
</dbReference>
<dbReference type="InterPro" id="IPR036431">
    <property type="entry name" value="ARID_dom_sf"/>
</dbReference>
<evidence type="ECO:0000256" key="4">
    <source>
        <dbReference type="ARBA" id="ARBA00023242"/>
    </source>
</evidence>
<dbReference type="PANTHER" id="PTHR46691">
    <property type="entry name" value="HIGH MOBILITY GROUP B PROTEIN 9"/>
    <property type="match status" value="1"/>
</dbReference>
<evidence type="ECO:0000313" key="10">
    <source>
        <dbReference type="EMBL" id="JAT47346.1"/>
    </source>
</evidence>
<dbReference type="PROSITE" id="PS50118">
    <property type="entry name" value="HMG_BOX_2"/>
    <property type="match status" value="1"/>
</dbReference>
<feature type="compositionally biased region" description="Basic residues" evidence="7">
    <location>
        <begin position="246"/>
        <end position="255"/>
    </location>
</feature>
<evidence type="ECO:0000256" key="1">
    <source>
        <dbReference type="ARBA" id="ARBA00023015"/>
    </source>
</evidence>
<evidence type="ECO:0000259" key="8">
    <source>
        <dbReference type="PROSITE" id="PS50118"/>
    </source>
</evidence>
<feature type="region of interest" description="Disordered" evidence="7">
    <location>
        <begin position="152"/>
        <end position="183"/>
    </location>
</feature>
<dbReference type="PROSITE" id="PS51011">
    <property type="entry name" value="ARID"/>
    <property type="match status" value="1"/>
</dbReference>
<dbReference type="FunFam" id="1.10.150.60:FF:000022">
    <property type="entry name" value="High mobility group B protein 15"/>
    <property type="match status" value="1"/>
</dbReference>
<evidence type="ECO:0000313" key="12">
    <source>
        <dbReference type="EMBL" id="JAT62527.1"/>
    </source>
</evidence>
<dbReference type="SMART" id="SM01014">
    <property type="entry name" value="ARID"/>
    <property type="match status" value="1"/>
</dbReference>
<dbReference type="InterPro" id="IPR045303">
    <property type="entry name" value="ARID_HMGB9-like"/>
</dbReference>
<feature type="region of interest" description="Disordered" evidence="7">
    <location>
        <begin position="341"/>
        <end position="446"/>
    </location>
</feature>
<dbReference type="InterPro" id="IPR036910">
    <property type="entry name" value="HMG_box_dom_sf"/>
</dbReference>
<dbReference type="SUPFAM" id="SSF47095">
    <property type="entry name" value="HMG-box"/>
    <property type="match status" value="1"/>
</dbReference>
<proteinExistence type="predicted"/>
<dbReference type="Pfam" id="PF00505">
    <property type="entry name" value="HMG_box"/>
    <property type="match status" value="1"/>
</dbReference>
<feature type="compositionally biased region" description="Basic and acidic residues" evidence="7">
    <location>
        <begin position="353"/>
        <end position="368"/>
    </location>
</feature>
<feature type="region of interest" description="Disordered" evidence="7">
    <location>
        <begin position="242"/>
        <end position="268"/>
    </location>
</feature>
<dbReference type="PANTHER" id="PTHR46691:SF3">
    <property type="entry name" value="HIGH MOBILITY GROUP B PROTEIN 15"/>
    <property type="match status" value="1"/>
</dbReference>
<dbReference type="Gene3D" id="1.10.30.10">
    <property type="entry name" value="High mobility group box domain"/>
    <property type="match status" value="1"/>
</dbReference>
<reference evidence="11" key="1">
    <citation type="submission" date="2015-07" db="EMBL/GenBank/DDBJ databases">
        <title>Transcriptome Assembly of Anthurium amnicola.</title>
        <authorList>
            <person name="Suzuki J."/>
        </authorList>
    </citation>
    <scope>NUCLEOTIDE SEQUENCE</scope>
</reference>
<dbReference type="SMART" id="SM00398">
    <property type="entry name" value="HMG"/>
    <property type="match status" value="1"/>
</dbReference>
<dbReference type="SUPFAM" id="SSF46774">
    <property type="entry name" value="ARID-like"/>
    <property type="match status" value="1"/>
</dbReference>
<evidence type="ECO:0000256" key="5">
    <source>
        <dbReference type="ARBA" id="ARBA00054600"/>
    </source>
</evidence>
<evidence type="ECO:0000256" key="7">
    <source>
        <dbReference type="SAM" id="MobiDB-lite"/>
    </source>
</evidence>
<protein>
    <submittedName>
        <fullName evidence="11">High mobility group B protein 15</fullName>
    </submittedName>
</protein>
<dbReference type="EMBL" id="GDJX01020590">
    <property type="protein sequence ID" value="JAT47346.1"/>
    <property type="molecule type" value="Transcribed_RNA"/>
</dbReference>
<dbReference type="Pfam" id="PF01388">
    <property type="entry name" value="ARID"/>
    <property type="match status" value="1"/>
</dbReference>
<evidence type="ECO:0000256" key="2">
    <source>
        <dbReference type="ARBA" id="ARBA00023125"/>
    </source>
</evidence>
<name>A0A1D1YKT2_9ARAE</name>
<feature type="domain" description="HMG box" evidence="8">
    <location>
        <begin position="263"/>
        <end position="330"/>
    </location>
</feature>
<dbReference type="GO" id="GO:0003677">
    <property type="term" value="F:DNA binding"/>
    <property type="evidence" value="ECO:0007669"/>
    <property type="project" value="UniProtKB-UniRule"/>
</dbReference>
<dbReference type="InterPro" id="IPR009071">
    <property type="entry name" value="HMG_box_dom"/>
</dbReference>
<dbReference type="EMBL" id="GDJX01012712">
    <property type="protein sequence ID" value="JAT55224.1"/>
    <property type="molecule type" value="Transcribed_RNA"/>
</dbReference>
<dbReference type="GO" id="GO:0005634">
    <property type="term" value="C:nucleus"/>
    <property type="evidence" value="ECO:0007669"/>
    <property type="project" value="UniProtKB-UniRule"/>
</dbReference>
<feature type="domain" description="ARID" evidence="9">
    <location>
        <begin position="50"/>
        <end position="141"/>
    </location>
</feature>
<dbReference type="Gene3D" id="1.10.150.60">
    <property type="entry name" value="ARID DNA-binding domain"/>
    <property type="match status" value="1"/>
</dbReference>
<dbReference type="SMART" id="SM00501">
    <property type="entry name" value="BRIGHT"/>
    <property type="match status" value="1"/>
</dbReference>
<keyword evidence="3" id="KW-0804">Transcription</keyword>
<gene>
    <name evidence="11" type="primary">HMGB15_15</name>
    <name evidence="12" type="synonym">HMGB15_13</name>
    <name evidence="10" type="synonym">HMGB15_9</name>
    <name evidence="10" type="ORF">g.81227</name>
    <name evidence="11" type="ORF">g.81230</name>
    <name evidence="12" type="ORF">g.81239</name>
</gene>
<organism evidence="11">
    <name type="scientific">Anthurium amnicola</name>
    <dbReference type="NCBI Taxonomy" id="1678845"/>
    <lineage>
        <taxon>Eukaryota</taxon>
        <taxon>Viridiplantae</taxon>
        <taxon>Streptophyta</taxon>
        <taxon>Embryophyta</taxon>
        <taxon>Tracheophyta</taxon>
        <taxon>Spermatophyta</taxon>
        <taxon>Magnoliopsida</taxon>
        <taxon>Liliopsida</taxon>
        <taxon>Araceae</taxon>
        <taxon>Pothoideae</taxon>
        <taxon>Potheae</taxon>
        <taxon>Anthurium</taxon>
    </lineage>
</organism>
<comment type="function">
    <text evidence="5">Binds preferentially DNA with A/T-rich content.</text>
</comment>
<evidence type="ECO:0000259" key="9">
    <source>
        <dbReference type="PROSITE" id="PS51011"/>
    </source>
</evidence>
<dbReference type="EMBL" id="GDJX01005409">
    <property type="protein sequence ID" value="JAT62527.1"/>
    <property type="molecule type" value="Transcribed_RNA"/>
</dbReference>
<dbReference type="InterPro" id="IPR001606">
    <property type="entry name" value="ARID_dom"/>
</dbReference>
<dbReference type="CDD" id="cd16872">
    <property type="entry name" value="ARID_HMGB9-like"/>
    <property type="match status" value="1"/>
</dbReference>
<keyword evidence="4 6" id="KW-0539">Nucleus</keyword>
<evidence type="ECO:0000256" key="6">
    <source>
        <dbReference type="PROSITE-ProRule" id="PRU00267"/>
    </source>
</evidence>
<dbReference type="AlphaFoldDB" id="A0A1D1YKT2"/>
<feature type="compositionally biased region" description="Polar residues" evidence="7">
    <location>
        <begin position="396"/>
        <end position="413"/>
    </location>
</feature>